<dbReference type="AlphaFoldDB" id="A0A151SUI1"/>
<feature type="domain" description="Glycosyltransferase N-terminal" evidence="7">
    <location>
        <begin position="10"/>
        <end position="247"/>
    </location>
</feature>
<evidence type="ECO:0000256" key="3">
    <source>
        <dbReference type="ARBA" id="ARBA00022679"/>
    </source>
</evidence>
<dbReference type="EMBL" id="CM003612">
    <property type="protein sequence ID" value="KYP58463.1"/>
    <property type="molecule type" value="Genomic_DNA"/>
</dbReference>
<dbReference type="OrthoDB" id="5835829at2759"/>
<dbReference type="InterPro" id="IPR058980">
    <property type="entry name" value="Glyco_transf_N"/>
</dbReference>
<sequence length="479" mass="53048">MAEREGKKEIVLFPFMAQGHIIPFLALALQLEQTRNYSITIVNTSLNITKLKSSLPPNSSITLLTIPFNPSDHNLPPNTQNTDTIPYHLVIRLIQASTTLITPFKTLLRNTFSHKSKLCIIADIFFGWTAAVAKDLAAFHVIFSGCGAYGLACYHSLWLNLPHQTSRADEFALPDFPQARKIHRTQLPTNISEADGTDAWSIFQRYNFSFWVDSDGVIFNTVESLDSVGLNYFRQKLGRPAWAVGPILLSTGANSRGKGGGINPDLCNQWLNRKPSKSVLFVCFGSMNTLSASQMMELAKALERCGRSFIWVVRPPIGFDINSDFRDSEWLPPGFVERLGASGKGLVVHDWAPQVEILSHAAVSAFLSHCGWNSVLESLSQGVPILGWPMAAEQFYNCKMLEEEVGVCVEVARGKSCEVRCEDIVEKIELVMAETQEGVRIREKASEIRDVIRNAVKNEDGVKGSSVRALDEVLSAAMS</sequence>
<dbReference type="EC" id="2.4.1.-" evidence="5"/>
<dbReference type="Pfam" id="PF00201">
    <property type="entry name" value="UDPGT"/>
    <property type="match status" value="1"/>
</dbReference>
<evidence type="ECO:0000256" key="4">
    <source>
        <dbReference type="RuleBase" id="RU003718"/>
    </source>
</evidence>
<dbReference type="PANTHER" id="PTHR48047:SF61">
    <property type="entry name" value="OS04G0273600 PROTEIN"/>
    <property type="match status" value="1"/>
</dbReference>
<dbReference type="PANTHER" id="PTHR48047">
    <property type="entry name" value="GLYCOSYLTRANSFERASE"/>
    <property type="match status" value="1"/>
</dbReference>
<gene>
    <name evidence="8" type="ORF">KK1_013871</name>
</gene>
<dbReference type="InterPro" id="IPR002213">
    <property type="entry name" value="UDP_glucos_trans"/>
</dbReference>
<reference evidence="8 9" key="1">
    <citation type="journal article" date="2012" name="Nat. Biotechnol.">
        <title>Draft genome sequence of pigeonpea (Cajanus cajan), an orphan legume crop of resource-poor farmers.</title>
        <authorList>
            <person name="Varshney R.K."/>
            <person name="Chen W."/>
            <person name="Li Y."/>
            <person name="Bharti A.K."/>
            <person name="Saxena R.K."/>
            <person name="Schlueter J.A."/>
            <person name="Donoghue M.T."/>
            <person name="Azam S."/>
            <person name="Fan G."/>
            <person name="Whaley A.M."/>
            <person name="Farmer A.D."/>
            <person name="Sheridan J."/>
            <person name="Iwata A."/>
            <person name="Tuteja R."/>
            <person name="Penmetsa R.V."/>
            <person name="Wu W."/>
            <person name="Upadhyaya H.D."/>
            <person name="Yang S.P."/>
            <person name="Shah T."/>
            <person name="Saxena K.B."/>
            <person name="Michael T."/>
            <person name="McCombie W.R."/>
            <person name="Yang B."/>
            <person name="Zhang G."/>
            <person name="Yang H."/>
            <person name="Wang J."/>
            <person name="Spillane C."/>
            <person name="Cook D.R."/>
            <person name="May G.D."/>
            <person name="Xu X."/>
            <person name="Jackson S.A."/>
        </authorList>
    </citation>
    <scope>NUCLEOTIDE SEQUENCE [LARGE SCALE GENOMIC DNA]</scope>
    <source>
        <strain evidence="9">cv. Asha</strain>
    </source>
</reference>
<dbReference type="SUPFAM" id="SSF53756">
    <property type="entry name" value="UDP-Glycosyltransferase/glycogen phosphorylase"/>
    <property type="match status" value="1"/>
</dbReference>
<evidence type="ECO:0000256" key="6">
    <source>
        <dbReference type="SAM" id="Phobius"/>
    </source>
</evidence>
<keyword evidence="6" id="KW-1133">Transmembrane helix</keyword>
<organism evidence="8 9">
    <name type="scientific">Cajanus cajan</name>
    <name type="common">Pigeon pea</name>
    <name type="synonym">Cajanus indicus</name>
    <dbReference type="NCBI Taxonomy" id="3821"/>
    <lineage>
        <taxon>Eukaryota</taxon>
        <taxon>Viridiplantae</taxon>
        <taxon>Streptophyta</taxon>
        <taxon>Embryophyta</taxon>
        <taxon>Tracheophyta</taxon>
        <taxon>Spermatophyta</taxon>
        <taxon>Magnoliopsida</taxon>
        <taxon>eudicotyledons</taxon>
        <taxon>Gunneridae</taxon>
        <taxon>Pentapetalae</taxon>
        <taxon>rosids</taxon>
        <taxon>fabids</taxon>
        <taxon>Fabales</taxon>
        <taxon>Fabaceae</taxon>
        <taxon>Papilionoideae</taxon>
        <taxon>50 kb inversion clade</taxon>
        <taxon>NPAAA clade</taxon>
        <taxon>indigoferoid/millettioid clade</taxon>
        <taxon>Phaseoleae</taxon>
        <taxon>Cajanus</taxon>
    </lineage>
</organism>
<dbReference type="GO" id="GO:0035251">
    <property type="term" value="F:UDP-glucosyltransferase activity"/>
    <property type="evidence" value="ECO:0007669"/>
    <property type="project" value="TreeGrafter"/>
</dbReference>
<keyword evidence="6" id="KW-0812">Transmembrane</keyword>
<name>A0A151SUI1_CAJCA</name>
<proteinExistence type="inferred from homology"/>
<evidence type="ECO:0000256" key="2">
    <source>
        <dbReference type="ARBA" id="ARBA00022676"/>
    </source>
</evidence>
<dbReference type="InterPro" id="IPR035595">
    <property type="entry name" value="UDP_glycos_trans_CS"/>
</dbReference>
<dbReference type="FunFam" id="3.40.50.2000:FF:000103">
    <property type="entry name" value="Glycosyltransferase"/>
    <property type="match status" value="1"/>
</dbReference>
<evidence type="ECO:0000256" key="1">
    <source>
        <dbReference type="ARBA" id="ARBA00009995"/>
    </source>
</evidence>
<evidence type="ECO:0000313" key="8">
    <source>
        <dbReference type="EMBL" id="KYP58463.1"/>
    </source>
</evidence>
<evidence type="ECO:0000256" key="5">
    <source>
        <dbReference type="RuleBase" id="RU362057"/>
    </source>
</evidence>
<keyword evidence="6" id="KW-0472">Membrane</keyword>
<protein>
    <recommendedName>
        <fullName evidence="5">Glycosyltransferase</fullName>
        <ecNumber evidence="5">2.4.1.-</ecNumber>
    </recommendedName>
</protein>
<dbReference type="Gene3D" id="3.40.50.2000">
    <property type="entry name" value="Glycogen Phosphorylase B"/>
    <property type="match status" value="2"/>
</dbReference>
<dbReference type="CDD" id="cd03784">
    <property type="entry name" value="GT1_Gtf-like"/>
    <property type="match status" value="1"/>
</dbReference>
<dbReference type="Gramene" id="C.cajan_13458.t">
    <property type="protein sequence ID" value="C.cajan_13458.t.cds1"/>
    <property type="gene ID" value="C.cajan_13458"/>
</dbReference>
<dbReference type="OMA" id="QFFNVKF"/>
<evidence type="ECO:0000259" key="7">
    <source>
        <dbReference type="Pfam" id="PF26168"/>
    </source>
</evidence>
<dbReference type="FunFam" id="3.40.50.2000:FF:000064">
    <property type="entry name" value="Glycosyltransferase"/>
    <property type="match status" value="1"/>
</dbReference>
<keyword evidence="9" id="KW-1185">Reference proteome</keyword>
<dbReference type="PROSITE" id="PS00375">
    <property type="entry name" value="UDPGT"/>
    <property type="match status" value="1"/>
</dbReference>
<dbReference type="Proteomes" id="UP000075243">
    <property type="component" value="Chromosome 10"/>
</dbReference>
<keyword evidence="2 4" id="KW-0328">Glycosyltransferase</keyword>
<feature type="transmembrane region" description="Helical" evidence="6">
    <location>
        <begin position="12"/>
        <end position="31"/>
    </location>
</feature>
<evidence type="ECO:0000313" key="9">
    <source>
        <dbReference type="Proteomes" id="UP000075243"/>
    </source>
</evidence>
<accession>A0A151SUI1</accession>
<keyword evidence="3 4" id="KW-0808">Transferase</keyword>
<dbReference type="Pfam" id="PF26168">
    <property type="entry name" value="Glyco_transf_N"/>
    <property type="match status" value="1"/>
</dbReference>
<comment type="similarity">
    <text evidence="1 4">Belongs to the UDP-glycosyltransferase family.</text>
</comment>